<feature type="transmembrane region" description="Helical" evidence="1">
    <location>
        <begin position="20"/>
        <end position="40"/>
    </location>
</feature>
<feature type="transmembrane region" description="Helical" evidence="1">
    <location>
        <begin position="201"/>
        <end position="227"/>
    </location>
</feature>
<comment type="caution">
    <text evidence="2">The sequence shown here is derived from an EMBL/GenBank/DDBJ whole genome shotgun (WGS) entry which is preliminary data.</text>
</comment>
<feature type="transmembrane region" description="Helical" evidence="1">
    <location>
        <begin position="83"/>
        <end position="101"/>
    </location>
</feature>
<keyword evidence="1" id="KW-1133">Transmembrane helix</keyword>
<reference evidence="2" key="1">
    <citation type="submission" date="2020-04" db="EMBL/GenBank/DDBJ databases">
        <title>Genome Sequencing for Pseudoaltermonas arctica.</title>
        <authorList>
            <person name="Elkins N.S."/>
        </authorList>
    </citation>
    <scope>NUCLEOTIDE SEQUENCE [LARGE SCALE GENOMIC DNA]</scope>
    <source>
        <strain evidence="2">NEC-BIFX-2020_0012</strain>
    </source>
</reference>
<dbReference type="EMBL" id="JABBMT010000027">
    <property type="protein sequence ID" value="NMM42028.1"/>
    <property type="molecule type" value="Genomic_DNA"/>
</dbReference>
<sequence length="400" mass="45655">MATQHKLLEQILNIKLNANILLYLSLMAVIFGFDGILKVVKPSYTETGSFNFFIGFIILSLHCFLYLRSYYLNLSNSIKPQEVYSIAFGLVLSVILLGYSLGYFELGKIIRDIFYNFYFIVIFYVIYYFKKTEKLKFNTILKLSFFIYFVVFNFLAVVLGNFDHEGRFTGMQLAASIYGGTACLMLITLLESDLGKFNKVFYFSIGVTFLLLSGTRGAVLSLIVYFSFSLYRTFGKNKVLQTIILMLVLSIVGIIVLKIDQITAAMSALSSLRFASTADLEGGSLGTRLTWYLMILVDLYDRSLIGGFGGGAAEKLTGHITHFDLLRFWYDYSIFFIVVQLMLFIYMIKAINPNWFLIFLYLCAQYLLFSLHNIFQAPTMLLTFALSLVVLASKNKNKYE</sequence>
<dbReference type="AlphaFoldDB" id="A0A7Y0DUT0"/>
<feature type="transmembrane region" description="Helical" evidence="1">
    <location>
        <begin position="168"/>
        <end position="189"/>
    </location>
</feature>
<keyword evidence="1" id="KW-0812">Transmembrane</keyword>
<proteinExistence type="predicted"/>
<organism evidence="2 3">
    <name type="scientific">Pseudoalteromonas arctica</name>
    <dbReference type="NCBI Taxonomy" id="394751"/>
    <lineage>
        <taxon>Bacteria</taxon>
        <taxon>Pseudomonadati</taxon>
        <taxon>Pseudomonadota</taxon>
        <taxon>Gammaproteobacteria</taxon>
        <taxon>Alteromonadales</taxon>
        <taxon>Pseudoalteromonadaceae</taxon>
        <taxon>Pseudoalteromonas</taxon>
    </lineage>
</organism>
<feature type="transmembrane region" description="Helical" evidence="1">
    <location>
        <begin position="329"/>
        <end position="348"/>
    </location>
</feature>
<feature type="transmembrane region" description="Helical" evidence="1">
    <location>
        <begin position="239"/>
        <end position="257"/>
    </location>
</feature>
<feature type="transmembrane region" description="Helical" evidence="1">
    <location>
        <begin position="52"/>
        <end position="71"/>
    </location>
</feature>
<evidence type="ECO:0000256" key="1">
    <source>
        <dbReference type="SAM" id="Phobius"/>
    </source>
</evidence>
<gene>
    <name evidence="2" type="ORF">HHO47_14680</name>
</gene>
<name>A0A7Y0DUT0_9GAMM</name>
<keyword evidence="3" id="KW-1185">Reference proteome</keyword>
<evidence type="ECO:0000313" key="3">
    <source>
        <dbReference type="Proteomes" id="UP000570493"/>
    </source>
</evidence>
<dbReference type="RefSeq" id="WP_169020971.1">
    <property type="nucleotide sequence ID" value="NZ_JABBMT010000027.1"/>
</dbReference>
<feature type="transmembrane region" description="Helical" evidence="1">
    <location>
        <begin position="113"/>
        <end position="129"/>
    </location>
</feature>
<feature type="transmembrane region" description="Helical" evidence="1">
    <location>
        <begin position="141"/>
        <end position="162"/>
    </location>
</feature>
<keyword evidence="1" id="KW-0472">Membrane</keyword>
<dbReference type="Proteomes" id="UP000570493">
    <property type="component" value="Unassembled WGS sequence"/>
</dbReference>
<accession>A0A7Y0DUT0</accession>
<evidence type="ECO:0000313" key="2">
    <source>
        <dbReference type="EMBL" id="NMM42028.1"/>
    </source>
</evidence>
<feature type="transmembrane region" description="Helical" evidence="1">
    <location>
        <begin position="377"/>
        <end position="393"/>
    </location>
</feature>
<protein>
    <submittedName>
        <fullName evidence="2">Uncharacterized protein</fullName>
    </submittedName>
</protein>